<dbReference type="Gene3D" id="1.25.40.10">
    <property type="entry name" value="Tetratricopeptide repeat domain"/>
    <property type="match status" value="1"/>
</dbReference>
<dbReference type="SUPFAM" id="SSF144059">
    <property type="entry name" value="ImpE-like"/>
    <property type="match status" value="1"/>
</dbReference>
<keyword evidence="2" id="KW-1185">Reference proteome</keyword>
<organism evidence="1 2">
    <name type="scientific">Sedimentisphaera salicampi</name>
    <dbReference type="NCBI Taxonomy" id="1941349"/>
    <lineage>
        <taxon>Bacteria</taxon>
        <taxon>Pseudomonadati</taxon>
        <taxon>Planctomycetota</taxon>
        <taxon>Phycisphaerae</taxon>
        <taxon>Sedimentisphaerales</taxon>
        <taxon>Sedimentisphaeraceae</taxon>
        <taxon>Sedimentisphaera</taxon>
    </lineage>
</organism>
<dbReference type="Proteomes" id="UP000193334">
    <property type="component" value="Chromosome"/>
</dbReference>
<dbReference type="InterPro" id="IPR011990">
    <property type="entry name" value="TPR-like_helical_dom_sf"/>
</dbReference>
<name>A0A1W6LME8_9BACT</name>
<accession>A0A1W6LME8</accession>
<dbReference type="KEGG" id="pbp:STSP1_01324"/>
<sequence>MDAETLLKNCEPQLALIEVKKALRKEPSDLSLRFLLFQLLMLLEDWEKAVSQMELISEIDSSKSALNWQYSACINSELLRKEIFEGRKKPLIMGEPSDWIGLLIEAVSDEGESFKLLADSAYSKAQPASGTVNGESFDWIADCDSRLGPVFEIIAHGKYYWVEFDKIAVINVEQVAELKDLVWLNAKIELKNGGELSCVIPSRYPQTVQTQTPELILSRKTEWREILQPYYKGLGQKMFCTDSNEYALFDIEEIVFN</sequence>
<protein>
    <submittedName>
        <fullName evidence="1">Protein of avirulence locus involved in temperature-dependent protein secretion</fullName>
    </submittedName>
</protein>
<proteinExistence type="predicted"/>
<gene>
    <name evidence="1" type="ORF">STSP1_01324</name>
</gene>
<reference evidence="2" key="1">
    <citation type="submission" date="2017-04" db="EMBL/GenBank/DDBJ databases">
        <title>Comparative genomics and description of representatives of a novel lineage of planctomycetes thriving in anoxic sediments.</title>
        <authorList>
            <person name="Spring S."/>
            <person name="Bunk B."/>
            <person name="Sproer C."/>
        </authorList>
    </citation>
    <scope>NUCLEOTIDE SEQUENCE [LARGE SCALE GENOMIC DNA]</scope>
    <source>
        <strain evidence="2">ST-PulAB-D4</strain>
    </source>
</reference>
<dbReference type="PIRSF" id="PIRSF029288">
    <property type="entry name" value="SciE_ImpE"/>
    <property type="match status" value="1"/>
</dbReference>
<dbReference type="RefSeq" id="WP_085755606.1">
    <property type="nucleotide sequence ID" value="NZ_CP021023.1"/>
</dbReference>
<evidence type="ECO:0000313" key="2">
    <source>
        <dbReference type="Proteomes" id="UP000193334"/>
    </source>
</evidence>
<dbReference type="InterPro" id="IPR009211">
    <property type="entry name" value="TagJ"/>
</dbReference>
<dbReference type="EMBL" id="CP021023">
    <property type="protein sequence ID" value="ARN56931.1"/>
    <property type="molecule type" value="Genomic_DNA"/>
</dbReference>
<dbReference type="STRING" id="1941349.STSP1_01324"/>
<dbReference type="Pfam" id="PF07024">
    <property type="entry name" value="ImpE"/>
    <property type="match status" value="1"/>
</dbReference>
<evidence type="ECO:0000313" key="1">
    <source>
        <dbReference type="EMBL" id="ARN56931.1"/>
    </source>
</evidence>
<dbReference type="AlphaFoldDB" id="A0A1W6LME8"/>